<keyword evidence="1" id="KW-0812">Transmembrane</keyword>
<evidence type="ECO:0000256" key="1">
    <source>
        <dbReference type="SAM" id="Phobius"/>
    </source>
</evidence>
<dbReference type="AlphaFoldDB" id="A0A2Z4AM30"/>
<protein>
    <submittedName>
        <fullName evidence="2">Multidrug resistance protein MexB</fullName>
    </submittedName>
</protein>
<keyword evidence="1" id="KW-0472">Membrane</keyword>
<accession>A0A2Z4AM30</accession>
<reference evidence="2 3" key="1">
    <citation type="submission" date="2018-06" db="EMBL/GenBank/DDBJ databases">
        <title>Draft Genome Sequence of a Novel Marine Bacterium Related to the Verrucomicrobia.</title>
        <authorList>
            <person name="Vosseberg J."/>
            <person name="Martijn J."/>
            <person name="Ettema T.J.G."/>
        </authorList>
    </citation>
    <scope>NUCLEOTIDE SEQUENCE [LARGE SCALE GENOMIC DNA]</scope>
    <source>
        <strain evidence="2">TARA_B100001123</strain>
    </source>
</reference>
<dbReference type="Pfam" id="PF00873">
    <property type="entry name" value="ACR_tran"/>
    <property type="match status" value="1"/>
</dbReference>
<proteinExistence type="predicted"/>
<feature type="transmembrane region" description="Helical" evidence="1">
    <location>
        <begin position="977"/>
        <end position="996"/>
    </location>
</feature>
<feature type="transmembrane region" description="Helical" evidence="1">
    <location>
        <begin position="429"/>
        <end position="447"/>
    </location>
</feature>
<name>A0A2Z4AM30_9BACT</name>
<dbReference type="Gene3D" id="3.30.70.1440">
    <property type="entry name" value="Multidrug efflux transporter AcrB pore domain"/>
    <property type="match status" value="1"/>
</dbReference>
<feature type="transmembrane region" description="Helical" evidence="1">
    <location>
        <begin position="931"/>
        <end position="956"/>
    </location>
</feature>
<dbReference type="PANTHER" id="PTHR32063">
    <property type="match status" value="1"/>
</dbReference>
<keyword evidence="1" id="KW-1133">Transmembrane helix</keyword>
<dbReference type="InterPro" id="IPR027463">
    <property type="entry name" value="AcrB_DN_DC_subdom"/>
</dbReference>
<dbReference type="Gene3D" id="3.30.70.1320">
    <property type="entry name" value="Multidrug efflux transporter AcrB pore domain like"/>
    <property type="match status" value="1"/>
</dbReference>
<dbReference type="GO" id="GO:0042910">
    <property type="term" value="F:xenobiotic transmembrane transporter activity"/>
    <property type="evidence" value="ECO:0007669"/>
    <property type="project" value="TreeGrafter"/>
</dbReference>
<feature type="transmembrane region" description="Helical" evidence="1">
    <location>
        <begin position="12"/>
        <end position="30"/>
    </location>
</feature>
<dbReference type="GO" id="GO:0005886">
    <property type="term" value="C:plasma membrane"/>
    <property type="evidence" value="ECO:0007669"/>
    <property type="project" value="TreeGrafter"/>
</dbReference>
<feature type="transmembrane region" description="Helical" evidence="1">
    <location>
        <begin position="878"/>
        <end position="898"/>
    </location>
</feature>
<dbReference type="SUPFAM" id="SSF82866">
    <property type="entry name" value="Multidrug efflux transporter AcrB transmembrane domain"/>
    <property type="match status" value="2"/>
</dbReference>
<dbReference type="Proteomes" id="UP000247465">
    <property type="component" value="Chromosome"/>
</dbReference>
<dbReference type="Gene3D" id="3.30.2090.10">
    <property type="entry name" value="Multidrug efflux transporter AcrB TolC docking domain, DN and DC subdomains"/>
    <property type="match status" value="2"/>
</dbReference>
<sequence>MIAWFTRNGVAANLLMLLLVFGGGYSVLTVKREMFPFFSLDTVVVRVPYPGASPSEIEEAVIIRIEEAIEGINGIKEIMATAYEGHGSVAVTVNKGYDVTSVKDQIRARVDAIPSFPAETERPIVEELLFDRDIIWVAVYGEADEKNLKALAEKIRDDVVRIPGISRAFVQGARNYEISIEVSEEQMRRYGISFDAVVQAIRRSSLDLPGGTIKASGGEIQLRTKEQAYTGPDFEEIVLLTHPDGTRIYLNDVADVRDAFEDQDLFSRFNGHSATLVKIEEVGREDPLDIAHKIYSYVEDAKGTWLPEGVELVAWGDFSFYLQDRLNMLMKNGFYGFVLVILALAIFLRPSLAVFVAIGIPVSFLGTLMIAPAIGLTINMISLFAFVLVLGIVVDDAIVVGESVFTEYQRNGPGAESAIRGTHAVSTPVTFAVITTIAAFIPIFALPGLIGKFFVSVPLVVIPTLIFSLIQSKLVLPYHLSLCRFDERVRRGRFNPLFRLQRWFSDGLENFINTRYRKILNRAMEHRYVTLAIFVALLIISVGFTLGGWVRFVFFPNIPSDYFMLELKMAEGIPLAETKRALNHIEESLHNISQEEIRSGKPDPVKNKGVFLGYVPMAANVESMGSTFSASNIGSMFVELSKSEVRDSNAFEISRRWREAIGAVPGARKLTIRGNAGGPTGLPVDIRLTGPDFEDLRNAANKVRRQLAEYKGLYDIRDTFTESKKEIKIRLKDQARILGLSSVDLARQIRQGFYGEEVQRVQRNREDIRIMVRYPAQERISLGHLESMRIRSPEGAEIPISEVADIQVGDGYSSIVRIDGQRVINIQADADKDVADVSAINNELYSNEGPLAQILDQFPQIVSLKSGEAKEMAEILPVIKRGVVMVSVVIYILLAIPFRSYMQPLIVIAVIPFGIAAAIFGHFITFQNLSILSFLGVIALTGVVVNDSLVLVDYINRLRREDCEIREAVWEGGVARFRPIILTSLTTFFGLVPILLESSLQAQFLIPMATSLGFGVLFATGITLILVPICYLILDDIRRAVRFGAFFLFSRRELKDFDAQ</sequence>
<feature type="transmembrane region" description="Helical" evidence="1">
    <location>
        <begin position="370"/>
        <end position="394"/>
    </location>
</feature>
<feature type="transmembrane region" description="Helical" evidence="1">
    <location>
        <begin position="528"/>
        <end position="550"/>
    </location>
</feature>
<dbReference type="KEGG" id="mtar:DF168_01321"/>
<gene>
    <name evidence="2" type="primary">mexB</name>
    <name evidence="2" type="ORF">DF168_01321</name>
</gene>
<feature type="transmembrane region" description="Helical" evidence="1">
    <location>
        <begin position="1008"/>
        <end position="1034"/>
    </location>
</feature>
<evidence type="ECO:0000313" key="2">
    <source>
        <dbReference type="EMBL" id="AWT60120.1"/>
    </source>
</evidence>
<dbReference type="InterPro" id="IPR001036">
    <property type="entry name" value="Acrflvin-R"/>
</dbReference>
<dbReference type="Gene3D" id="3.30.70.1430">
    <property type="entry name" value="Multidrug efflux transporter AcrB pore domain"/>
    <property type="match status" value="2"/>
</dbReference>
<evidence type="ECO:0000313" key="3">
    <source>
        <dbReference type="Proteomes" id="UP000247465"/>
    </source>
</evidence>
<dbReference type="EMBL" id="CP029803">
    <property type="protein sequence ID" value="AWT60120.1"/>
    <property type="molecule type" value="Genomic_DNA"/>
</dbReference>
<feature type="transmembrane region" description="Helical" evidence="1">
    <location>
        <begin position="334"/>
        <end position="358"/>
    </location>
</feature>
<dbReference type="PRINTS" id="PR00702">
    <property type="entry name" value="ACRIFLAVINRP"/>
</dbReference>
<dbReference type="Gene3D" id="1.20.1640.10">
    <property type="entry name" value="Multidrug efflux transporter AcrB transmembrane domain"/>
    <property type="match status" value="2"/>
</dbReference>
<feature type="transmembrane region" description="Helical" evidence="1">
    <location>
        <begin position="905"/>
        <end position="925"/>
    </location>
</feature>
<organism evidence="2 3">
    <name type="scientific">Candidatus Moanibacter tarae</name>
    <dbReference type="NCBI Taxonomy" id="2200854"/>
    <lineage>
        <taxon>Bacteria</taxon>
        <taxon>Pseudomonadati</taxon>
        <taxon>Verrucomicrobiota</taxon>
        <taxon>Opitutia</taxon>
        <taxon>Puniceicoccales</taxon>
        <taxon>Puniceicoccales incertae sedis</taxon>
        <taxon>Candidatus Moanibacter</taxon>
    </lineage>
</organism>
<dbReference type="SUPFAM" id="SSF82693">
    <property type="entry name" value="Multidrug efflux transporter AcrB pore domain, PN1, PN2, PC1 and PC2 subdomains"/>
    <property type="match status" value="2"/>
</dbReference>
<dbReference type="SUPFAM" id="SSF82714">
    <property type="entry name" value="Multidrug efflux transporter AcrB TolC docking domain, DN and DC subdomains"/>
    <property type="match status" value="2"/>
</dbReference>
<dbReference type="PANTHER" id="PTHR32063:SF33">
    <property type="entry name" value="RND SUPERFAMILY EFFLUX PUMP PERMEASE COMPONENT"/>
    <property type="match status" value="1"/>
</dbReference>